<comment type="caution">
    <text evidence="1">The sequence shown here is derived from an EMBL/GenBank/DDBJ whole genome shotgun (WGS) entry which is preliminary data.</text>
</comment>
<reference evidence="1 2" key="1">
    <citation type="submission" date="2024-05" db="EMBL/GenBank/DDBJ databases">
        <title>Culex pipiens pipiens assembly and annotation.</title>
        <authorList>
            <person name="Alout H."/>
            <person name="Durand T."/>
        </authorList>
    </citation>
    <scope>NUCLEOTIDE SEQUENCE [LARGE SCALE GENOMIC DNA]</scope>
    <source>
        <strain evidence="1">HA-2024</strain>
        <tissue evidence="1">Whole body</tissue>
    </source>
</reference>
<dbReference type="AlphaFoldDB" id="A0ABD1D6F7"/>
<dbReference type="Proteomes" id="UP001562425">
    <property type="component" value="Unassembled WGS sequence"/>
</dbReference>
<evidence type="ECO:0008006" key="3">
    <source>
        <dbReference type="Google" id="ProtNLM"/>
    </source>
</evidence>
<evidence type="ECO:0000313" key="2">
    <source>
        <dbReference type="Proteomes" id="UP001562425"/>
    </source>
</evidence>
<name>A0ABD1D6F7_CULPP</name>
<dbReference type="EMBL" id="JBEHCU010007262">
    <property type="protein sequence ID" value="KAL1395162.1"/>
    <property type="molecule type" value="Genomic_DNA"/>
</dbReference>
<accession>A0ABD1D6F7</accession>
<proteinExistence type="predicted"/>
<keyword evidence="2" id="KW-1185">Reference proteome</keyword>
<evidence type="ECO:0000313" key="1">
    <source>
        <dbReference type="EMBL" id="KAL1395162.1"/>
    </source>
</evidence>
<sequence>MNVAMTHAHFGQEKCIGHIFGLWPGPWNRFRVATVGSIGNGLTRNVKNSLAKMKLAGYPVYILKLLNSFLKPHSFQVAVDGALSCRQEIPFGVPQGAVLSPALYNIFTLAQTISSHSGILPDSNSSQM</sequence>
<protein>
    <recommendedName>
        <fullName evidence="3">Reverse transcriptase</fullName>
    </recommendedName>
</protein>
<organism evidence="1 2">
    <name type="scientific">Culex pipiens pipiens</name>
    <name type="common">Northern house mosquito</name>
    <dbReference type="NCBI Taxonomy" id="38569"/>
    <lineage>
        <taxon>Eukaryota</taxon>
        <taxon>Metazoa</taxon>
        <taxon>Ecdysozoa</taxon>
        <taxon>Arthropoda</taxon>
        <taxon>Hexapoda</taxon>
        <taxon>Insecta</taxon>
        <taxon>Pterygota</taxon>
        <taxon>Neoptera</taxon>
        <taxon>Endopterygota</taxon>
        <taxon>Diptera</taxon>
        <taxon>Nematocera</taxon>
        <taxon>Culicoidea</taxon>
        <taxon>Culicidae</taxon>
        <taxon>Culicinae</taxon>
        <taxon>Culicini</taxon>
        <taxon>Culex</taxon>
        <taxon>Culex</taxon>
    </lineage>
</organism>
<gene>
    <name evidence="1" type="ORF">pipiens_011446</name>
</gene>